<evidence type="ECO:0000256" key="2">
    <source>
        <dbReference type="ARBA" id="ARBA00022737"/>
    </source>
</evidence>
<evidence type="ECO:0000313" key="5">
    <source>
        <dbReference type="EMBL" id="CAH1392924.1"/>
    </source>
</evidence>
<dbReference type="EMBL" id="OV725078">
    <property type="protein sequence ID" value="CAH1392924.1"/>
    <property type="molecule type" value="Genomic_DNA"/>
</dbReference>
<keyword evidence="2" id="KW-0677">Repeat</keyword>
<protein>
    <recommendedName>
        <fullName evidence="4">MIR domain-containing protein</fullName>
    </recommendedName>
</protein>
<proteinExistence type="predicted"/>
<feature type="domain" description="MIR" evidence="4">
    <location>
        <begin position="24"/>
        <end position="78"/>
    </location>
</feature>
<dbReference type="Proteomes" id="UP001152798">
    <property type="component" value="Chromosome 2"/>
</dbReference>
<gene>
    <name evidence="5" type="ORF">NEZAVI_LOCUS3667</name>
</gene>
<evidence type="ECO:0000256" key="3">
    <source>
        <dbReference type="SAM" id="SignalP"/>
    </source>
</evidence>
<feature type="signal peptide" evidence="3">
    <location>
        <begin position="1"/>
        <end position="21"/>
    </location>
</feature>
<dbReference type="SUPFAM" id="SSF82109">
    <property type="entry name" value="MIR domain"/>
    <property type="match status" value="1"/>
</dbReference>
<evidence type="ECO:0000259" key="4">
    <source>
        <dbReference type="SMART" id="SM00472"/>
    </source>
</evidence>
<keyword evidence="1 3" id="KW-0732">Signal</keyword>
<dbReference type="CDD" id="cd23293">
    <property type="entry name" value="beta-trefoil_MIR_SDF2_meta"/>
    <property type="match status" value="1"/>
</dbReference>
<sequence length="217" mass="23963">MSPHPLILTIISIVCTVGVSARKSELVTCGSVLKLKNIEYNVRLHSHDVKYGKGSTQQSVTAIEQMEDVNSHWIIKAPTKKLCPRGEPIKCGDIVRLEHLSTSKNLHSHHFQSPLSGYQEVSAFGTNGDGDSGDHWSIICDGNVWERDDEVMLRHVDTSVYLSVSGEQYGQPISGQMEVVGTPRAMASQWKAAEGLYVHTSDFNPKESILSHSHTEL</sequence>
<accession>A0A9P0GYY8</accession>
<dbReference type="Gene3D" id="2.80.10.50">
    <property type="match status" value="1"/>
</dbReference>
<reference evidence="5" key="1">
    <citation type="submission" date="2022-01" db="EMBL/GenBank/DDBJ databases">
        <authorList>
            <person name="King R."/>
        </authorList>
    </citation>
    <scope>NUCLEOTIDE SEQUENCE</scope>
</reference>
<organism evidence="5 6">
    <name type="scientific">Nezara viridula</name>
    <name type="common">Southern green stink bug</name>
    <name type="synonym">Cimex viridulus</name>
    <dbReference type="NCBI Taxonomy" id="85310"/>
    <lineage>
        <taxon>Eukaryota</taxon>
        <taxon>Metazoa</taxon>
        <taxon>Ecdysozoa</taxon>
        <taxon>Arthropoda</taxon>
        <taxon>Hexapoda</taxon>
        <taxon>Insecta</taxon>
        <taxon>Pterygota</taxon>
        <taxon>Neoptera</taxon>
        <taxon>Paraneoptera</taxon>
        <taxon>Hemiptera</taxon>
        <taxon>Heteroptera</taxon>
        <taxon>Panheteroptera</taxon>
        <taxon>Pentatomomorpha</taxon>
        <taxon>Pentatomoidea</taxon>
        <taxon>Pentatomidae</taxon>
        <taxon>Pentatominae</taxon>
        <taxon>Nezara</taxon>
    </lineage>
</organism>
<feature type="domain" description="MIR" evidence="4">
    <location>
        <begin position="142"/>
        <end position="195"/>
    </location>
</feature>
<evidence type="ECO:0000256" key="1">
    <source>
        <dbReference type="ARBA" id="ARBA00022729"/>
    </source>
</evidence>
<dbReference type="Pfam" id="PF02815">
    <property type="entry name" value="MIR"/>
    <property type="match status" value="1"/>
</dbReference>
<evidence type="ECO:0000313" key="6">
    <source>
        <dbReference type="Proteomes" id="UP001152798"/>
    </source>
</evidence>
<keyword evidence="6" id="KW-1185">Reference proteome</keyword>
<dbReference type="InterPro" id="IPR036300">
    <property type="entry name" value="MIR_dom_sf"/>
</dbReference>
<name>A0A9P0GYY8_NEZVI</name>
<dbReference type="PANTHER" id="PTHR46809">
    <property type="entry name" value="STROMAL CELL-DERIVED FACTOR 2-LIKE PROTEIN"/>
    <property type="match status" value="1"/>
</dbReference>
<dbReference type="InterPro" id="IPR016093">
    <property type="entry name" value="MIR_motif"/>
</dbReference>
<feature type="domain" description="MIR" evidence="4">
    <location>
        <begin position="86"/>
        <end position="141"/>
    </location>
</feature>
<dbReference type="PANTHER" id="PTHR46809:SF2">
    <property type="entry name" value="GH21273P"/>
    <property type="match status" value="1"/>
</dbReference>
<dbReference type="OrthoDB" id="5588846at2759"/>
<dbReference type="AlphaFoldDB" id="A0A9P0GYY8"/>
<dbReference type="SMART" id="SM00472">
    <property type="entry name" value="MIR"/>
    <property type="match status" value="3"/>
</dbReference>
<feature type="chain" id="PRO_5040364638" description="MIR domain-containing protein" evidence="3">
    <location>
        <begin position="22"/>
        <end position="217"/>
    </location>
</feature>